<dbReference type="AlphaFoldDB" id="A0A132PUH6"/>
<dbReference type="SUPFAM" id="SSF52402">
    <property type="entry name" value="Adenine nucleotide alpha hydrolases-like"/>
    <property type="match status" value="1"/>
</dbReference>
<dbReference type="RefSeq" id="WP_067842840.1">
    <property type="nucleotide sequence ID" value="NZ_LGTW01000001.1"/>
</dbReference>
<keyword evidence="5" id="KW-1185">Reference proteome</keyword>
<dbReference type="PANTHER" id="PTHR46268:SF15">
    <property type="entry name" value="UNIVERSAL STRESS PROTEIN HP_0031"/>
    <property type="match status" value="1"/>
</dbReference>
<dbReference type="CDD" id="cd00293">
    <property type="entry name" value="USP-like"/>
    <property type="match status" value="1"/>
</dbReference>
<reference evidence="4 5" key="1">
    <citation type="submission" date="2015-07" db="EMBL/GenBank/DDBJ databases">
        <title>A draft genome sequence of Mycobacterium wolinskyi.</title>
        <authorList>
            <person name="de Man T.J."/>
            <person name="Perry K.A."/>
            <person name="Coulliette A.D."/>
            <person name="Jensen B."/>
            <person name="Toney N.C."/>
            <person name="Limbago B.M."/>
            <person name="Noble-Wang J."/>
        </authorList>
    </citation>
    <scope>NUCLEOTIDE SEQUENCE [LARGE SCALE GENOMIC DNA]</scope>
    <source>
        <strain evidence="4 5">CDC_01</strain>
    </source>
</reference>
<dbReference type="PANTHER" id="PTHR46268">
    <property type="entry name" value="STRESS RESPONSE PROTEIN NHAX"/>
    <property type="match status" value="1"/>
</dbReference>
<evidence type="ECO:0000259" key="3">
    <source>
        <dbReference type="Pfam" id="PF00582"/>
    </source>
</evidence>
<dbReference type="Proteomes" id="UP000070612">
    <property type="component" value="Unassembled WGS sequence"/>
</dbReference>
<accession>A0A132PUH6</accession>
<feature type="domain" description="UspA" evidence="3">
    <location>
        <begin position="5"/>
        <end position="147"/>
    </location>
</feature>
<dbReference type="InterPro" id="IPR014729">
    <property type="entry name" value="Rossmann-like_a/b/a_fold"/>
</dbReference>
<comment type="similarity">
    <text evidence="1">Belongs to the universal stress protein A family.</text>
</comment>
<sequence>MTTARVLIAYDGSADARTAIAEVARLLPGVKAVVLYARQPLEGLAAHLEGHRALEDLRGVEKASLDASERIAFEGAERARAAGLSAEPRVLSRMSTASEAIVQAAEEIDAALIVLGSRGRRGLWSAVLGSTSVNVLHHARRPTMVVPSEAVASARQRSSKPASEPVAPETPRPEMN</sequence>
<evidence type="ECO:0000313" key="5">
    <source>
        <dbReference type="Proteomes" id="UP000070612"/>
    </source>
</evidence>
<dbReference type="PRINTS" id="PR01438">
    <property type="entry name" value="UNVRSLSTRESS"/>
</dbReference>
<protein>
    <submittedName>
        <fullName evidence="4">Universal stress protein UspA</fullName>
    </submittedName>
</protein>
<dbReference type="PATRIC" id="fig|59750.3.peg.327"/>
<dbReference type="Gene3D" id="3.40.50.620">
    <property type="entry name" value="HUPs"/>
    <property type="match status" value="1"/>
</dbReference>
<comment type="caution">
    <text evidence="4">The sequence shown here is derived from an EMBL/GenBank/DDBJ whole genome shotgun (WGS) entry which is preliminary data.</text>
</comment>
<dbReference type="EMBL" id="LGTW01000001">
    <property type="protein sequence ID" value="KWX25986.1"/>
    <property type="molecule type" value="Genomic_DNA"/>
</dbReference>
<dbReference type="Pfam" id="PF00582">
    <property type="entry name" value="Usp"/>
    <property type="match status" value="1"/>
</dbReference>
<dbReference type="InterPro" id="IPR006015">
    <property type="entry name" value="Universal_stress_UspA"/>
</dbReference>
<dbReference type="InterPro" id="IPR006016">
    <property type="entry name" value="UspA"/>
</dbReference>
<name>A0A132PUH6_9MYCO</name>
<organism evidence="4 5">
    <name type="scientific">Mycolicibacterium wolinskyi</name>
    <dbReference type="NCBI Taxonomy" id="59750"/>
    <lineage>
        <taxon>Bacteria</taxon>
        <taxon>Bacillati</taxon>
        <taxon>Actinomycetota</taxon>
        <taxon>Actinomycetes</taxon>
        <taxon>Mycobacteriales</taxon>
        <taxon>Mycobacteriaceae</taxon>
        <taxon>Mycolicibacterium</taxon>
    </lineage>
</organism>
<evidence type="ECO:0000313" key="4">
    <source>
        <dbReference type="EMBL" id="KWX25986.1"/>
    </source>
</evidence>
<evidence type="ECO:0000256" key="2">
    <source>
        <dbReference type="SAM" id="MobiDB-lite"/>
    </source>
</evidence>
<proteinExistence type="inferred from homology"/>
<feature type="region of interest" description="Disordered" evidence="2">
    <location>
        <begin position="147"/>
        <end position="176"/>
    </location>
</feature>
<evidence type="ECO:0000256" key="1">
    <source>
        <dbReference type="ARBA" id="ARBA00008791"/>
    </source>
</evidence>
<gene>
    <name evidence="4" type="ORF">AFM11_01595</name>
</gene>